<dbReference type="InterPro" id="IPR032808">
    <property type="entry name" value="DoxX"/>
</dbReference>
<evidence type="ECO:0000256" key="5">
    <source>
        <dbReference type="ARBA" id="ARBA00022989"/>
    </source>
</evidence>
<accession>A0A1H4BJA1</accession>
<feature type="transmembrane region" description="Helical" evidence="7">
    <location>
        <begin position="85"/>
        <end position="105"/>
    </location>
</feature>
<dbReference type="PANTHER" id="PTHR33452:SF1">
    <property type="entry name" value="INNER MEMBRANE PROTEIN YPHA-RELATED"/>
    <property type="match status" value="1"/>
</dbReference>
<dbReference type="AlphaFoldDB" id="A0A1H4BJA1"/>
<keyword evidence="6 7" id="KW-0472">Membrane</keyword>
<organism evidence="8 9">
    <name type="scientific">Arachidicoccus rhizosphaerae</name>
    <dbReference type="NCBI Taxonomy" id="551991"/>
    <lineage>
        <taxon>Bacteria</taxon>
        <taxon>Pseudomonadati</taxon>
        <taxon>Bacteroidota</taxon>
        <taxon>Chitinophagia</taxon>
        <taxon>Chitinophagales</taxon>
        <taxon>Chitinophagaceae</taxon>
        <taxon>Arachidicoccus</taxon>
    </lineage>
</organism>
<comment type="subcellular location">
    <subcellularLocation>
        <location evidence="1">Cell membrane</location>
        <topology evidence="1">Multi-pass membrane protein</topology>
    </subcellularLocation>
</comment>
<evidence type="ECO:0000313" key="9">
    <source>
        <dbReference type="Proteomes" id="UP000199041"/>
    </source>
</evidence>
<sequence length="151" mass="16458">MRIEKTNTQNWVPLFARLAVFFTIFPHGAQKLLGWFGGAGFSATMDGLSKGAGLPVFIVFLVIIFESIAPLFLLFGFLTRISAAAVLINFLGVVFTVTIHSGYFMNWHGEAGKGEGLEYFILLFALLIILLLRGGGKLSLDGLLFNKPGKS</sequence>
<dbReference type="Proteomes" id="UP000199041">
    <property type="component" value="Unassembled WGS sequence"/>
</dbReference>
<dbReference type="OrthoDB" id="346004at2"/>
<dbReference type="Pfam" id="PF07681">
    <property type="entry name" value="DoxX"/>
    <property type="match status" value="1"/>
</dbReference>
<evidence type="ECO:0000256" key="6">
    <source>
        <dbReference type="ARBA" id="ARBA00023136"/>
    </source>
</evidence>
<keyword evidence="9" id="KW-1185">Reference proteome</keyword>
<feature type="transmembrane region" description="Helical" evidence="7">
    <location>
        <begin position="56"/>
        <end position="78"/>
    </location>
</feature>
<proteinExistence type="inferred from homology"/>
<dbReference type="STRING" id="551991.SAMN05192529_1229"/>
<dbReference type="PANTHER" id="PTHR33452">
    <property type="entry name" value="OXIDOREDUCTASE CATD-RELATED"/>
    <property type="match status" value="1"/>
</dbReference>
<dbReference type="EMBL" id="FNQY01000022">
    <property type="protein sequence ID" value="SEA48200.1"/>
    <property type="molecule type" value="Genomic_DNA"/>
</dbReference>
<dbReference type="GO" id="GO:0005886">
    <property type="term" value="C:plasma membrane"/>
    <property type="evidence" value="ECO:0007669"/>
    <property type="project" value="UniProtKB-SubCell"/>
</dbReference>
<evidence type="ECO:0000256" key="2">
    <source>
        <dbReference type="ARBA" id="ARBA00006679"/>
    </source>
</evidence>
<evidence type="ECO:0000256" key="1">
    <source>
        <dbReference type="ARBA" id="ARBA00004651"/>
    </source>
</evidence>
<reference evidence="8 9" key="1">
    <citation type="submission" date="2016-10" db="EMBL/GenBank/DDBJ databases">
        <authorList>
            <person name="de Groot N.N."/>
        </authorList>
    </citation>
    <scope>NUCLEOTIDE SEQUENCE [LARGE SCALE GENOMIC DNA]</scope>
    <source>
        <strain evidence="8 9">Vu-144</strain>
    </source>
</reference>
<feature type="transmembrane region" description="Helical" evidence="7">
    <location>
        <begin position="12"/>
        <end position="36"/>
    </location>
</feature>
<name>A0A1H4BJA1_9BACT</name>
<protein>
    <submittedName>
        <fullName evidence="8">Putative oxidoreductase</fullName>
    </submittedName>
</protein>
<keyword evidence="5 7" id="KW-1133">Transmembrane helix</keyword>
<comment type="similarity">
    <text evidence="2">Belongs to the DoxX family.</text>
</comment>
<dbReference type="RefSeq" id="WP_091400177.1">
    <property type="nucleotide sequence ID" value="NZ_FNQY01000022.1"/>
</dbReference>
<evidence type="ECO:0000256" key="3">
    <source>
        <dbReference type="ARBA" id="ARBA00022475"/>
    </source>
</evidence>
<feature type="transmembrane region" description="Helical" evidence="7">
    <location>
        <begin position="117"/>
        <end position="135"/>
    </location>
</feature>
<evidence type="ECO:0000256" key="4">
    <source>
        <dbReference type="ARBA" id="ARBA00022692"/>
    </source>
</evidence>
<keyword evidence="4 7" id="KW-0812">Transmembrane</keyword>
<gene>
    <name evidence="8" type="ORF">SAMN05192529_1229</name>
</gene>
<dbReference type="InterPro" id="IPR051907">
    <property type="entry name" value="DoxX-like_oxidoreductase"/>
</dbReference>
<evidence type="ECO:0000313" key="8">
    <source>
        <dbReference type="EMBL" id="SEA48200.1"/>
    </source>
</evidence>
<evidence type="ECO:0000256" key="7">
    <source>
        <dbReference type="SAM" id="Phobius"/>
    </source>
</evidence>
<keyword evidence="3" id="KW-1003">Cell membrane</keyword>